<name>A0ABR1AU99_POLSC</name>
<dbReference type="Proteomes" id="UP001359485">
    <property type="component" value="Unassembled WGS sequence"/>
</dbReference>
<protein>
    <submittedName>
        <fullName evidence="2">Uncharacterized protein</fullName>
    </submittedName>
</protein>
<sequence length="301" mass="33729">MYENTQVPPPPVRARTKFYPSTSLDNSNFVRSHVDDPRKKSLTKSLANLTISTSFEKWPPDKTKTSKHKSLSKGKTPFPLQKGTSSRSMSNLVRISEPKNFFVPCQRRVDNSFKQNVAPASGSFSPLMKKMSKSLSNVTCSKGSRTAFAVEVKTDRSSCCVHRHLPRNSTVFMKPRHIPTSYEPLNDSNWSLQSSQHFQTLFKAPWVSLGKSSYFGSRNSEDVKNAQLNLISSKTGTSKISVPVTPPVNGVSTGRNTNFENYEDHCNVKLWTEQYEWYPLGVAGTCPVMKNKVYSGIGYIV</sequence>
<gene>
    <name evidence="2" type="ORF">RUM44_009989</name>
</gene>
<dbReference type="EMBL" id="JAWJWF010000045">
    <property type="protein sequence ID" value="KAK6627511.1"/>
    <property type="molecule type" value="Genomic_DNA"/>
</dbReference>
<evidence type="ECO:0000256" key="1">
    <source>
        <dbReference type="SAM" id="MobiDB-lite"/>
    </source>
</evidence>
<organism evidence="2 3">
    <name type="scientific">Polyplax serrata</name>
    <name type="common">Common mouse louse</name>
    <dbReference type="NCBI Taxonomy" id="468196"/>
    <lineage>
        <taxon>Eukaryota</taxon>
        <taxon>Metazoa</taxon>
        <taxon>Ecdysozoa</taxon>
        <taxon>Arthropoda</taxon>
        <taxon>Hexapoda</taxon>
        <taxon>Insecta</taxon>
        <taxon>Pterygota</taxon>
        <taxon>Neoptera</taxon>
        <taxon>Paraneoptera</taxon>
        <taxon>Psocodea</taxon>
        <taxon>Troctomorpha</taxon>
        <taxon>Phthiraptera</taxon>
        <taxon>Anoplura</taxon>
        <taxon>Polyplacidae</taxon>
        <taxon>Polyplax</taxon>
    </lineage>
</organism>
<evidence type="ECO:0000313" key="2">
    <source>
        <dbReference type="EMBL" id="KAK6627511.1"/>
    </source>
</evidence>
<feature type="region of interest" description="Disordered" evidence="1">
    <location>
        <begin position="1"/>
        <end position="21"/>
    </location>
</feature>
<accession>A0ABR1AU99</accession>
<evidence type="ECO:0000313" key="3">
    <source>
        <dbReference type="Proteomes" id="UP001359485"/>
    </source>
</evidence>
<keyword evidence="3" id="KW-1185">Reference proteome</keyword>
<comment type="caution">
    <text evidence="2">The sequence shown here is derived from an EMBL/GenBank/DDBJ whole genome shotgun (WGS) entry which is preliminary data.</text>
</comment>
<proteinExistence type="predicted"/>
<feature type="region of interest" description="Disordered" evidence="1">
    <location>
        <begin position="57"/>
        <end position="90"/>
    </location>
</feature>
<reference evidence="2 3" key="1">
    <citation type="submission" date="2023-09" db="EMBL/GenBank/DDBJ databases">
        <title>Genomes of two closely related lineages of the louse Polyplax serrata with different host specificities.</title>
        <authorList>
            <person name="Martinu J."/>
            <person name="Tarabai H."/>
            <person name="Stefka J."/>
            <person name="Hypsa V."/>
        </authorList>
    </citation>
    <scope>NUCLEOTIDE SEQUENCE [LARGE SCALE GENOMIC DNA]</scope>
    <source>
        <strain evidence="2">98ZLc_SE</strain>
    </source>
</reference>